<comment type="caution">
    <text evidence="3">The sequence shown here is derived from an EMBL/GenBank/DDBJ whole genome shotgun (WGS) entry which is preliminary data.</text>
</comment>
<reference evidence="3 4" key="1">
    <citation type="submission" date="2019-04" db="EMBL/GenBank/DDBJ databases">
        <title>Microbes associate with the intestines of laboratory mice.</title>
        <authorList>
            <person name="Navarre W."/>
            <person name="Wong E."/>
            <person name="Huang K.C."/>
            <person name="Tropini C."/>
            <person name="Ng K."/>
            <person name="Yu B."/>
        </authorList>
    </citation>
    <scope>NUCLEOTIDE SEQUENCE [LARGE SCALE GENOMIC DNA]</scope>
    <source>
        <strain evidence="3 4">NM87_A27A</strain>
    </source>
</reference>
<dbReference type="EMBL" id="SSTF01000004">
    <property type="protein sequence ID" value="THG27301.1"/>
    <property type="molecule type" value="Genomic_DNA"/>
</dbReference>
<gene>
    <name evidence="3" type="ORF">E5991_01920</name>
</gene>
<dbReference type="Pfam" id="PF03432">
    <property type="entry name" value="Relaxase"/>
    <property type="match status" value="1"/>
</dbReference>
<feature type="region of interest" description="Disordered" evidence="1">
    <location>
        <begin position="474"/>
        <end position="519"/>
    </location>
</feature>
<evidence type="ECO:0000313" key="4">
    <source>
        <dbReference type="Proteomes" id="UP000306798"/>
    </source>
</evidence>
<accession>A0A4S4FBA9</accession>
<name>A0A4S4FBA9_9BIFI</name>
<feature type="domain" description="MobA/VirD2-like nuclease" evidence="2">
    <location>
        <begin position="20"/>
        <end position="156"/>
    </location>
</feature>
<feature type="compositionally biased region" description="Basic and acidic residues" evidence="1">
    <location>
        <begin position="484"/>
        <end position="508"/>
    </location>
</feature>
<proteinExistence type="predicted"/>
<dbReference type="AlphaFoldDB" id="A0A4S4FBA9"/>
<dbReference type="RefSeq" id="WP_136510932.1">
    <property type="nucleotide sequence ID" value="NZ_SSTF01000004.1"/>
</dbReference>
<dbReference type="Proteomes" id="UP000306798">
    <property type="component" value="Unassembled WGS sequence"/>
</dbReference>
<evidence type="ECO:0000313" key="3">
    <source>
        <dbReference type="EMBL" id="THG27301.1"/>
    </source>
</evidence>
<evidence type="ECO:0000259" key="2">
    <source>
        <dbReference type="Pfam" id="PF03432"/>
    </source>
</evidence>
<dbReference type="InterPro" id="IPR005094">
    <property type="entry name" value="Endonuclease_MobA/VirD2"/>
</dbReference>
<sequence length="519" mass="58544">MAVVKLGPKIMSTLHKAIRYIINPDKTQGGHLVSANYGHAGDDHHTLAAAMTRDLKSTPHGDGPGLRKAYHVIQSFDPNDEITPEQVHELGVRLAEEITGGEYRYVVATHTDKDHLHNHIIICAANAVTHRKMDPPKNAIDQWRALSDTMCREHGLNVLPEAPATPMRQADKVDARRGMSMAELHAMAKGHGLKDTIRTLVNLTAATSKDWADLKHRLAEQGVDLGTRGRHVTYTWQPTGFRIRDDKLGAAYDMTSIMARIGHAAVTPITFNSRLIARKDLTAGTVEVWLPGSKRQLKTVIPLERIVVTGSTWRAFLADRHEQVITNRHGDYVDKIRSQGLYEWFGRPDTSTRIDRTEQRIIDNVQAGRSIGQRRYYAAIGRRVDRINEHAKDLTVLMQARRDGQDITRTMRDLRTRIRDEKAALQAAVVALADAIETGETDTVVEAKDEMTQREQRLDTLEHDLDTLTRAVNTLRQATAPDPPQDRTREQRDRQTAETEQARRERNTQTKRPGKRTAR</sequence>
<evidence type="ECO:0000256" key="1">
    <source>
        <dbReference type="SAM" id="MobiDB-lite"/>
    </source>
</evidence>
<protein>
    <submittedName>
        <fullName evidence="3">Mobilization protein</fullName>
    </submittedName>
</protein>
<organism evidence="3 4">
    <name type="scientific">Bifidobacterium pseudolongum</name>
    <dbReference type="NCBI Taxonomy" id="1694"/>
    <lineage>
        <taxon>Bacteria</taxon>
        <taxon>Bacillati</taxon>
        <taxon>Actinomycetota</taxon>
        <taxon>Actinomycetes</taxon>
        <taxon>Bifidobacteriales</taxon>
        <taxon>Bifidobacteriaceae</taxon>
        <taxon>Bifidobacterium</taxon>
    </lineage>
</organism>